<feature type="region of interest" description="Disordered" evidence="2">
    <location>
        <begin position="321"/>
        <end position="377"/>
    </location>
</feature>
<dbReference type="Proteomes" id="UP000030652">
    <property type="component" value="Unassembled WGS sequence"/>
</dbReference>
<evidence type="ECO:0000256" key="3">
    <source>
        <dbReference type="SAM" id="Phobius"/>
    </source>
</evidence>
<keyword evidence="1" id="KW-0175">Coiled coil</keyword>
<feature type="compositionally biased region" description="Basic and acidic residues" evidence="2">
    <location>
        <begin position="345"/>
        <end position="358"/>
    </location>
</feature>
<evidence type="ECO:0000256" key="1">
    <source>
        <dbReference type="SAM" id="Coils"/>
    </source>
</evidence>
<proteinExistence type="predicted"/>
<feature type="coiled-coil region" evidence="1">
    <location>
        <begin position="127"/>
        <end position="154"/>
    </location>
</feature>
<dbReference type="InterPro" id="IPR011990">
    <property type="entry name" value="TPR-like_helical_dom_sf"/>
</dbReference>
<dbReference type="SUPFAM" id="SSF56436">
    <property type="entry name" value="C-type lectin-like"/>
    <property type="match status" value="1"/>
</dbReference>
<keyword evidence="3" id="KW-1133">Transmembrane helix</keyword>
<dbReference type="Pfam" id="PF03781">
    <property type="entry name" value="FGE-sulfatase"/>
    <property type="match status" value="1"/>
</dbReference>
<protein>
    <recommendedName>
        <fullName evidence="4">Sulfatase-modifying factor enzyme-like domain-containing protein</fullName>
    </recommendedName>
</protein>
<dbReference type="eggNOG" id="COG1262">
    <property type="taxonomic scope" value="Bacteria"/>
</dbReference>
<reference evidence="5 6" key="1">
    <citation type="submission" date="2014-10" db="EMBL/GenBank/DDBJ databases">
        <title>Draft genome of anammox bacterium scalindua brodae, obtained using differential coverage binning of sequence data from two enrichment reactors.</title>
        <authorList>
            <person name="Speth D.R."/>
            <person name="Russ L."/>
            <person name="Kartal B."/>
            <person name="Op den Camp H.J."/>
            <person name="Dutilh B.E."/>
            <person name="Jetten M.S."/>
        </authorList>
    </citation>
    <scope>NUCLEOTIDE SEQUENCE [LARGE SCALE GENOMIC DNA]</scope>
    <source>
        <strain evidence="5">RU1</strain>
    </source>
</reference>
<feature type="transmembrane region" description="Helical" evidence="3">
    <location>
        <begin position="12"/>
        <end position="35"/>
    </location>
</feature>
<gene>
    <name evidence="5" type="ORF">SCABRO_03519</name>
</gene>
<dbReference type="InterPro" id="IPR005532">
    <property type="entry name" value="SUMF_dom"/>
</dbReference>
<evidence type="ECO:0000313" key="6">
    <source>
        <dbReference type="Proteomes" id="UP000030652"/>
    </source>
</evidence>
<dbReference type="GO" id="GO:0120147">
    <property type="term" value="F:formylglycine-generating oxidase activity"/>
    <property type="evidence" value="ECO:0007669"/>
    <property type="project" value="TreeGrafter"/>
</dbReference>
<dbReference type="SUPFAM" id="SSF48452">
    <property type="entry name" value="TPR-like"/>
    <property type="match status" value="1"/>
</dbReference>
<dbReference type="InterPro" id="IPR016187">
    <property type="entry name" value="CTDL_fold"/>
</dbReference>
<dbReference type="InterPro" id="IPR051043">
    <property type="entry name" value="Sulfatase_Mod_Factor_Kinase"/>
</dbReference>
<evidence type="ECO:0000256" key="2">
    <source>
        <dbReference type="SAM" id="MobiDB-lite"/>
    </source>
</evidence>
<evidence type="ECO:0000259" key="4">
    <source>
        <dbReference type="Pfam" id="PF03781"/>
    </source>
</evidence>
<comment type="caution">
    <text evidence="5">The sequence shown here is derived from an EMBL/GenBank/DDBJ whole genome shotgun (WGS) entry which is preliminary data.</text>
</comment>
<sequence>MQAIQIGLIRQVVISSVFTLILMMTVQVASLPVVFAKDKELAPEVQLDLLVNSATKSMKDGRWEDAVQSFEKAMKLGVSLPGDFHFLYGKALYKTGSYEYSLSSLTIYLTLVGRDGKYYEEAISLIVDAENKQKEEMRRTSESKRRKVEAASETEDGMVFVKGGCFDMGDIFGTGTSDEKPVHTVCVGDFYLGKTEVTQKQWEDVTGSNPSKFQCGDCPVERVSWNNVQDFIKKLNEKTGMNYRLPTEAEWEYAARSGGWKEQWVGTNDEEKIGEYTWYGYTAEGRTHAVAEKTPNRIGLYDMMGNVWEWCSDRYDKQYYEHSPSKDPQGPSEGTSRVLRGGGWRSKDKVLRTTDRNDMPPTTKKFSDIGFRLARSP</sequence>
<dbReference type="Gene3D" id="1.25.40.10">
    <property type="entry name" value="Tetratricopeptide repeat domain"/>
    <property type="match status" value="1"/>
</dbReference>
<organism evidence="5 6">
    <name type="scientific">Candidatus Scalindua brodae</name>
    <dbReference type="NCBI Taxonomy" id="237368"/>
    <lineage>
        <taxon>Bacteria</taxon>
        <taxon>Pseudomonadati</taxon>
        <taxon>Planctomycetota</taxon>
        <taxon>Candidatus Brocadiia</taxon>
        <taxon>Candidatus Brocadiales</taxon>
        <taxon>Candidatus Scalinduaceae</taxon>
        <taxon>Candidatus Scalindua</taxon>
    </lineage>
</organism>
<dbReference type="InterPro" id="IPR042095">
    <property type="entry name" value="SUMF_sf"/>
</dbReference>
<dbReference type="Gene3D" id="3.90.1580.10">
    <property type="entry name" value="paralog of FGE (formylglycine-generating enzyme)"/>
    <property type="match status" value="1"/>
</dbReference>
<dbReference type="PANTHER" id="PTHR23150">
    <property type="entry name" value="SULFATASE MODIFYING FACTOR 1, 2"/>
    <property type="match status" value="1"/>
</dbReference>
<dbReference type="EMBL" id="JRYO01000243">
    <property type="protein sequence ID" value="KHE90731.1"/>
    <property type="molecule type" value="Genomic_DNA"/>
</dbReference>
<dbReference type="AlphaFoldDB" id="A0A0B0EF76"/>
<evidence type="ECO:0000313" key="5">
    <source>
        <dbReference type="EMBL" id="KHE90731.1"/>
    </source>
</evidence>
<keyword evidence="3" id="KW-0472">Membrane</keyword>
<accession>A0A0B0EF76</accession>
<dbReference type="PANTHER" id="PTHR23150:SF19">
    <property type="entry name" value="FORMYLGLYCINE-GENERATING ENZYME"/>
    <property type="match status" value="1"/>
</dbReference>
<name>A0A0B0EF76_9BACT</name>
<keyword evidence="3" id="KW-0812">Transmembrane</keyword>
<feature type="domain" description="Sulfatase-modifying factor enzyme-like" evidence="4">
    <location>
        <begin position="155"/>
        <end position="375"/>
    </location>
</feature>